<dbReference type="EMBL" id="FXBJ01000002">
    <property type="protein sequence ID" value="SMH26442.1"/>
    <property type="molecule type" value="Genomic_DNA"/>
</dbReference>
<dbReference type="Proteomes" id="UP000193435">
    <property type="component" value="Unassembled WGS sequence"/>
</dbReference>
<dbReference type="AlphaFoldDB" id="A0A1X7MNM7"/>
<keyword evidence="2" id="KW-1185">Reference proteome</keyword>
<gene>
    <name evidence="1" type="ORF">SAMN04488700_0130</name>
</gene>
<reference evidence="1 2" key="1">
    <citation type="submission" date="2017-04" db="EMBL/GenBank/DDBJ databases">
        <authorList>
            <person name="Afonso C.L."/>
            <person name="Miller P.J."/>
            <person name="Scott M.A."/>
            <person name="Spackman E."/>
            <person name="Goraichik I."/>
            <person name="Dimitrov K.M."/>
            <person name="Suarez D.L."/>
            <person name="Swayne D.E."/>
        </authorList>
    </citation>
    <scope>NUCLEOTIDE SEQUENCE [LARGE SCALE GENOMIC DNA]</scope>
    <source>
        <strain evidence="1 2">LMG26642</strain>
    </source>
</reference>
<evidence type="ECO:0000313" key="2">
    <source>
        <dbReference type="Proteomes" id="UP000193435"/>
    </source>
</evidence>
<dbReference type="RefSeq" id="WP_159446029.1">
    <property type="nucleotide sequence ID" value="NZ_FOAH01000011.1"/>
</dbReference>
<protein>
    <submittedName>
        <fullName evidence="1">Uncharacterized protein</fullName>
    </submittedName>
</protein>
<name>A0A1X7MNM7_9LACT</name>
<evidence type="ECO:0000313" key="1">
    <source>
        <dbReference type="EMBL" id="SMH26442.1"/>
    </source>
</evidence>
<organism evidence="1 2">
    <name type="scientific">Carnobacterium iners</name>
    <dbReference type="NCBI Taxonomy" id="1073423"/>
    <lineage>
        <taxon>Bacteria</taxon>
        <taxon>Bacillati</taxon>
        <taxon>Bacillota</taxon>
        <taxon>Bacilli</taxon>
        <taxon>Lactobacillales</taxon>
        <taxon>Carnobacteriaceae</taxon>
        <taxon>Carnobacterium</taxon>
    </lineage>
</organism>
<sequence length="56" mass="6620">MTNHWILLLTDTELTKIEQNAFDHYGRVGKVYELVNEEGRTRIEEKSNIMELKVRG</sequence>
<proteinExistence type="predicted"/>
<accession>A0A1X7MNM7</accession>